<protein>
    <submittedName>
        <fullName evidence="5">Nucleotide-diphospho-sugar transferase</fullName>
    </submittedName>
</protein>
<accession>A0A2N0QMZ7</accession>
<proteinExistence type="inferred from homology"/>
<evidence type="ECO:0000259" key="4">
    <source>
        <dbReference type="Pfam" id="PF00535"/>
    </source>
</evidence>
<name>A0A2N0QMZ7_9GLOM</name>
<evidence type="ECO:0000313" key="5">
    <source>
        <dbReference type="EMBL" id="PKC52420.1"/>
    </source>
</evidence>
<organism evidence="5 6">
    <name type="scientific">Rhizophagus irregularis</name>
    <dbReference type="NCBI Taxonomy" id="588596"/>
    <lineage>
        <taxon>Eukaryota</taxon>
        <taxon>Fungi</taxon>
        <taxon>Fungi incertae sedis</taxon>
        <taxon>Mucoromycota</taxon>
        <taxon>Glomeromycotina</taxon>
        <taxon>Glomeromycetes</taxon>
        <taxon>Glomerales</taxon>
        <taxon>Glomeraceae</taxon>
        <taxon>Rhizophagus</taxon>
    </lineage>
</organism>
<dbReference type="Gene3D" id="3.90.550.10">
    <property type="entry name" value="Spore Coat Polysaccharide Biosynthesis Protein SpsA, Chain A"/>
    <property type="match status" value="1"/>
</dbReference>
<dbReference type="VEuPathDB" id="FungiDB:RhiirA1_481539"/>
<evidence type="ECO:0000256" key="1">
    <source>
        <dbReference type="ARBA" id="ARBA00006739"/>
    </source>
</evidence>
<comment type="similarity">
    <text evidence="1">Belongs to the glycosyltransferase 2 family.</text>
</comment>
<dbReference type="InterPro" id="IPR029044">
    <property type="entry name" value="Nucleotide-diphossugar_trans"/>
</dbReference>
<dbReference type="InterPro" id="IPR001173">
    <property type="entry name" value="Glyco_trans_2-like"/>
</dbReference>
<dbReference type="PANTHER" id="PTHR43179:SF12">
    <property type="entry name" value="GALACTOFURANOSYLTRANSFERASE GLFT2"/>
    <property type="match status" value="1"/>
</dbReference>
<keyword evidence="3 5" id="KW-0808">Transferase</keyword>
<reference evidence="5 6" key="1">
    <citation type="submission" date="2017-10" db="EMBL/GenBank/DDBJ databases">
        <title>Extensive intraspecific genome diversity in a model arbuscular mycorrhizal fungus.</title>
        <authorList>
            <person name="Chen E.C.H."/>
            <person name="Morin E."/>
            <person name="Baudet D."/>
            <person name="Noel J."/>
            <person name="Ndikumana S."/>
            <person name="Charron P."/>
            <person name="St-Onge C."/>
            <person name="Giorgi J."/>
            <person name="Grigoriev I.V."/>
            <person name="Roux C."/>
            <person name="Martin F.M."/>
            <person name="Corradi N."/>
        </authorList>
    </citation>
    <scope>NUCLEOTIDE SEQUENCE [LARGE SCALE GENOMIC DNA]</scope>
    <source>
        <strain evidence="5 6">A1</strain>
    </source>
</reference>
<dbReference type="EMBL" id="LLXH01005800">
    <property type="protein sequence ID" value="PKC52420.1"/>
    <property type="molecule type" value="Genomic_DNA"/>
</dbReference>
<feature type="non-terminal residue" evidence="5">
    <location>
        <position position="154"/>
    </location>
</feature>
<keyword evidence="2" id="KW-0328">Glycosyltransferase</keyword>
<dbReference type="AlphaFoldDB" id="A0A2N0QMZ7"/>
<dbReference type="SUPFAM" id="SSF53448">
    <property type="entry name" value="Nucleotide-diphospho-sugar transferases"/>
    <property type="match status" value="1"/>
</dbReference>
<evidence type="ECO:0000256" key="3">
    <source>
        <dbReference type="ARBA" id="ARBA00022679"/>
    </source>
</evidence>
<reference evidence="5 6" key="2">
    <citation type="submission" date="2017-10" db="EMBL/GenBank/DDBJ databases">
        <title>Genome analyses suggest a sexual origin of heterokaryosis in a supposedly ancient asexual fungus.</title>
        <authorList>
            <person name="Corradi N."/>
            <person name="Sedzielewska K."/>
            <person name="Noel J."/>
            <person name="Charron P."/>
            <person name="Farinelli L."/>
            <person name="Marton T."/>
            <person name="Kruger M."/>
            <person name="Pelin A."/>
            <person name="Brachmann A."/>
            <person name="Corradi N."/>
        </authorList>
    </citation>
    <scope>NUCLEOTIDE SEQUENCE [LARGE SCALE GENOMIC DNA]</scope>
    <source>
        <strain evidence="5 6">A1</strain>
    </source>
</reference>
<dbReference type="PANTHER" id="PTHR43179">
    <property type="entry name" value="RHAMNOSYLTRANSFERASE WBBL"/>
    <property type="match status" value="1"/>
</dbReference>
<dbReference type="GO" id="GO:0016757">
    <property type="term" value="F:glycosyltransferase activity"/>
    <property type="evidence" value="ECO:0007669"/>
    <property type="project" value="UniProtKB-KW"/>
</dbReference>
<dbReference type="Pfam" id="PF00535">
    <property type="entry name" value="Glycos_transf_2"/>
    <property type="match status" value="1"/>
</dbReference>
<sequence length="154" mass="17637">MLAWNRKEDVRESLTRIAEIEYDNYEVIVVDNASTDGTQELVKTEFPHVNLIEMSENVGIKAYNVGFEQAKGDYIIIIDDDSFPAKTAMRRMVKAFEQDPQLGVCAFDVRNYYNYDDINQDIDNDEGVKAVPRDYYMGFNGAGVGVRKDVFKQI</sequence>
<dbReference type="Proteomes" id="UP000232688">
    <property type="component" value="Unassembled WGS sequence"/>
</dbReference>
<gene>
    <name evidence="5" type="ORF">RhiirA1_481539</name>
</gene>
<evidence type="ECO:0000313" key="6">
    <source>
        <dbReference type="Proteomes" id="UP000232688"/>
    </source>
</evidence>
<comment type="caution">
    <text evidence="5">The sequence shown here is derived from an EMBL/GenBank/DDBJ whole genome shotgun (WGS) entry which is preliminary data.</text>
</comment>
<feature type="domain" description="Glycosyltransferase 2-like" evidence="4">
    <location>
        <begin position="3"/>
        <end position="120"/>
    </location>
</feature>
<evidence type="ECO:0000256" key="2">
    <source>
        <dbReference type="ARBA" id="ARBA00022676"/>
    </source>
</evidence>